<accession>A0A6V8PN36</accession>
<organism evidence="1 2">
    <name type="scientific">Candidatus Hakubella thermalkaliphila</name>
    <dbReference type="NCBI Taxonomy" id="2754717"/>
    <lineage>
        <taxon>Bacteria</taxon>
        <taxon>Bacillati</taxon>
        <taxon>Actinomycetota</taxon>
        <taxon>Actinomycetota incertae sedis</taxon>
        <taxon>Candidatus Hakubellales</taxon>
        <taxon>Candidatus Hakubellaceae</taxon>
        <taxon>Candidatus Hakubella</taxon>
    </lineage>
</organism>
<name>A0A6V8PN36_9ACTN</name>
<reference evidence="1 2" key="1">
    <citation type="journal article" date="2020" name="Front. Microbiol.">
        <title>Single-cell genomics of novel Actinobacteria with the Wood-Ljungdahl pathway discovered in a serpentinizing system.</title>
        <authorList>
            <person name="Merino N."/>
            <person name="Kawai M."/>
            <person name="Boyd E.S."/>
            <person name="Colman D.R."/>
            <person name="McGlynn S.E."/>
            <person name="Nealson K.H."/>
            <person name="Kurokawa K."/>
            <person name="Hongoh Y."/>
        </authorList>
    </citation>
    <scope>NUCLEOTIDE SEQUENCE [LARGE SCALE GENOMIC DNA]</scope>
    <source>
        <strain evidence="1 2">S42</strain>
    </source>
</reference>
<dbReference type="AlphaFoldDB" id="A0A6V8PN36"/>
<comment type="caution">
    <text evidence="1">The sequence shown here is derived from an EMBL/GenBank/DDBJ whole genome shotgun (WGS) entry which is preliminary data.</text>
</comment>
<evidence type="ECO:0000313" key="1">
    <source>
        <dbReference type="EMBL" id="GFP33969.1"/>
    </source>
</evidence>
<evidence type="ECO:0000313" key="2">
    <source>
        <dbReference type="Proteomes" id="UP000568877"/>
    </source>
</evidence>
<gene>
    <name evidence="1" type="ORF">HKBW3S42_02309</name>
</gene>
<protein>
    <submittedName>
        <fullName evidence="1">Uncharacterized protein</fullName>
    </submittedName>
</protein>
<dbReference type="Proteomes" id="UP000568877">
    <property type="component" value="Unassembled WGS sequence"/>
</dbReference>
<proteinExistence type="predicted"/>
<sequence>MLVGYNNSVTYKGKVYHVQTEDSGLNNPIIVTLLYFKGTILASKKNKLLSPNRNQSHQKKRQED</sequence>
<dbReference type="EMBL" id="BLSA01000848">
    <property type="protein sequence ID" value="GFP33969.1"/>
    <property type="molecule type" value="Genomic_DNA"/>
</dbReference>
<feature type="non-terminal residue" evidence="1">
    <location>
        <position position="64"/>
    </location>
</feature>